<evidence type="ECO:0000313" key="4">
    <source>
        <dbReference type="EMBL" id="GCD40025.1"/>
    </source>
</evidence>
<gene>
    <name evidence="4" type="ORF">OEIGOIKO_07882</name>
</gene>
<dbReference type="InterPro" id="IPR036457">
    <property type="entry name" value="PPM-type-like_dom_sf"/>
</dbReference>
<name>A0A7U9Q2L5_9ACTN</name>
<feature type="compositionally biased region" description="Basic and acidic residues" evidence="2">
    <location>
        <begin position="495"/>
        <end position="510"/>
    </location>
</feature>
<evidence type="ECO:0000313" key="5">
    <source>
        <dbReference type="Proteomes" id="UP000287830"/>
    </source>
</evidence>
<dbReference type="AlphaFoldDB" id="A0A7U9Q2L5"/>
<feature type="compositionally biased region" description="Low complexity" evidence="2">
    <location>
        <begin position="143"/>
        <end position="159"/>
    </location>
</feature>
<feature type="compositionally biased region" description="Low complexity" evidence="2">
    <location>
        <begin position="63"/>
        <end position="101"/>
    </location>
</feature>
<reference evidence="4 5" key="1">
    <citation type="submission" date="2018-11" db="EMBL/GenBank/DDBJ databases">
        <title>Whole genome sequence of Streptomyces chrestomyceticus NBRC 13444(T).</title>
        <authorList>
            <person name="Komaki H."/>
            <person name="Tamura T."/>
        </authorList>
    </citation>
    <scope>NUCLEOTIDE SEQUENCE [LARGE SCALE GENOMIC DNA]</scope>
    <source>
        <strain evidence="4 5">NBRC 13444</strain>
    </source>
</reference>
<protein>
    <submittedName>
        <fullName evidence="4">Potassium-transporting ATPase subunit B</fullName>
    </submittedName>
</protein>
<sequence>MSRHTFHALPPLRHAVRRLGAANALPVETRARLVLSVSALADTVIQAGYGVTLESSRTCATDRSSSGGSPGAGSRCGASRGRASGDGASKNGHGADAGAGNRADDGAEAGAAAGVPRARSGDGETAPAAAQGTSGTSDASGVPEAAESAAAPAADAPADSTAAADSGFLAVTLRTPAPVLTPPAGATLLLPAEVSPDAATWHVPLPAGTPEVRIPWGRGTDGSTTGGNGRLRGSGPAPLAPLPAGAPDGNGDGTATDPATENRLLEEELRVALARVDTLAADQRRLTHELAETNSGVLALYVQLEERDEQLRSAHGHILRELEDALRPPPIAVDGLELAVHYAPAGTDAPTGGDFYDWFTLPDGTVHITVVDALGHGVRSTRSALNVTHAVRTLALEGHPLKSIVARTDEILAPLDPELMATVLLARIDPASGDLVLANGSHPPALVVRAAGGEEYLEVRGRGVGYPFPGSERLLHAKLDEGDLLVLYTDGLTESRRDPREGEQRLAESARRHRDRPVREIPGAIAEDMHTVILHSDDTLALAVRPTPRSR</sequence>
<dbReference type="Gene3D" id="3.60.40.10">
    <property type="entry name" value="PPM-type phosphatase domain"/>
    <property type="match status" value="1"/>
</dbReference>
<dbReference type="PANTHER" id="PTHR43156">
    <property type="entry name" value="STAGE II SPORULATION PROTEIN E-RELATED"/>
    <property type="match status" value="1"/>
</dbReference>
<evidence type="ECO:0000256" key="2">
    <source>
        <dbReference type="SAM" id="MobiDB-lite"/>
    </source>
</evidence>
<dbReference type="SMART" id="SM00331">
    <property type="entry name" value="PP2C_SIG"/>
    <property type="match status" value="1"/>
</dbReference>
<dbReference type="GeneID" id="95627079"/>
<feature type="region of interest" description="Disordered" evidence="2">
    <location>
        <begin position="55"/>
        <end position="159"/>
    </location>
</feature>
<organism evidence="4 5">
    <name type="scientific">Streptomyces chrestomyceticus JCM 4735</name>
    <dbReference type="NCBI Taxonomy" id="1306181"/>
    <lineage>
        <taxon>Bacteria</taxon>
        <taxon>Bacillati</taxon>
        <taxon>Actinomycetota</taxon>
        <taxon>Actinomycetes</taxon>
        <taxon>Kitasatosporales</taxon>
        <taxon>Streptomycetaceae</taxon>
        <taxon>Streptomyces</taxon>
    </lineage>
</organism>
<keyword evidence="1" id="KW-0378">Hydrolase</keyword>
<dbReference type="EMBL" id="BHZC01000001">
    <property type="protein sequence ID" value="GCD40025.1"/>
    <property type="molecule type" value="Genomic_DNA"/>
</dbReference>
<proteinExistence type="predicted"/>
<feature type="region of interest" description="Disordered" evidence="2">
    <location>
        <begin position="201"/>
        <end position="258"/>
    </location>
</feature>
<feature type="compositionally biased region" description="Low complexity" evidence="2">
    <location>
        <begin position="108"/>
        <end position="118"/>
    </location>
</feature>
<dbReference type="RefSeq" id="WP_244955523.1">
    <property type="nucleotide sequence ID" value="NZ_BHZC01000001.1"/>
</dbReference>
<dbReference type="InterPro" id="IPR052016">
    <property type="entry name" value="Bact_Sigma-Reg"/>
</dbReference>
<dbReference type="InterPro" id="IPR001932">
    <property type="entry name" value="PPM-type_phosphatase-like_dom"/>
</dbReference>
<evidence type="ECO:0000256" key="1">
    <source>
        <dbReference type="ARBA" id="ARBA00022801"/>
    </source>
</evidence>
<dbReference type="Pfam" id="PF07228">
    <property type="entry name" value="SpoIIE"/>
    <property type="match status" value="1"/>
</dbReference>
<dbReference type="GO" id="GO:0016791">
    <property type="term" value="F:phosphatase activity"/>
    <property type="evidence" value="ECO:0007669"/>
    <property type="project" value="TreeGrafter"/>
</dbReference>
<feature type="region of interest" description="Disordered" evidence="2">
    <location>
        <begin position="495"/>
        <end position="519"/>
    </location>
</feature>
<dbReference type="PANTHER" id="PTHR43156:SF2">
    <property type="entry name" value="STAGE II SPORULATION PROTEIN E"/>
    <property type="match status" value="1"/>
</dbReference>
<feature type="domain" description="PPM-type phosphatase" evidence="3">
    <location>
        <begin position="333"/>
        <end position="546"/>
    </location>
</feature>
<dbReference type="SUPFAM" id="SSF81606">
    <property type="entry name" value="PP2C-like"/>
    <property type="match status" value="1"/>
</dbReference>
<comment type="caution">
    <text evidence="4">The sequence shown here is derived from an EMBL/GenBank/DDBJ whole genome shotgun (WGS) entry which is preliminary data.</text>
</comment>
<evidence type="ECO:0000259" key="3">
    <source>
        <dbReference type="SMART" id="SM00331"/>
    </source>
</evidence>
<accession>A0A7U9Q2L5</accession>
<feature type="compositionally biased region" description="Low complexity" evidence="2">
    <location>
        <begin position="233"/>
        <end position="258"/>
    </location>
</feature>
<dbReference type="Proteomes" id="UP000287830">
    <property type="component" value="Unassembled WGS sequence"/>
</dbReference>